<dbReference type="Pfam" id="PF00090">
    <property type="entry name" value="TSP_1"/>
    <property type="match status" value="4"/>
</dbReference>
<dbReference type="SMART" id="SM00209">
    <property type="entry name" value="TSP1"/>
    <property type="match status" value="4"/>
</dbReference>
<feature type="domain" description="Ig-like" evidence="15">
    <location>
        <begin position="1172"/>
        <end position="1259"/>
    </location>
</feature>
<dbReference type="GO" id="GO:0005509">
    <property type="term" value="F:calcium ion binding"/>
    <property type="evidence" value="ECO:0007669"/>
    <property type="project" value="InterPro"/>
</dbReference>
<dbReference type="CDD" id="cd00054">
    <property type="entry name" value="EGF_CA"/>
    <property type="match status" value="2"/>
</dbReference>
<feature type="domain" description="Ig-like" evidence="15">
    <location>
        <begin position="984"/>
        <end position="1076"/>
    </location>
</feature>
<dbReference type="InterPro" id="IPR036179">
    <property type="entry name" value="Ig-like_dom_sf"/>
</dbReference>
<evidence type="ECO:0000256" key="9">
    <source>
        <dbReference type="ARBA" id="ARBA00023180"/>
    </source>
</evidence>
<dbReference type="InterPro" id="IPR003598">
    <property type="entry name" value="Ig_sub2"/>
</dbReference>
<dbReference type="SMART" id="SM00181">
    <property type="entry name" value="EGF"/>
    <property type="match status" value="3"/>
</dbReference>
<feature type="compositionally biased region" description="Low complexity" evidence="12">
    <location>
        <begin position="31"/>
        <end position="49"/>
    </location>
</feature>
<dbReference type="SMART" id="SM00682">
    <property type="entry name" value="G2F"/>
    <property type="match status" value="1"/>
</dbReference>
<dbReference type="InterPro" id="IPR007110">
    <property type="entry name" value="Ig-like_dom"/>
</dbReference>
<protein>
    <submittedName>
        <fullName evidence="18">Hemicentin-1 isoform X1</fullName>
    </submittedName>
</protein>
<dbReference type="PROSITE" id="PS50835">
    <property type="entry name" value="IG_LIKE"/>
    <property type="match status" value="19"/>
</dbReference>
<dbReference type="InterPro" id="IPR013151">
    <property type="entry name" value="Immunoglobulin_dom"/>
</dbReference>
<evidence type="ECO:0000313" key="17">
    <source>
        <dbReference type="Proteomes" id="UP000504606"/>
    </source>
</evidence>
<evidence type="ECO:0000313" key="18">
    <source>
        <dbReference type="RefSeq" id="XP_026285905.2"/>
    </source>
</evidence>
<organism evidence="17 18">
    <name type="scientific">Frankliniella occidentalis</name>
    <name type="common">Western flower thrips</name>
    <name type="synonym">Euthrips occidentalis</name>
    <dbReference type="NCBI Taxonomy" id="133901"/>
    <lineage>
        <taxon>Eukaryota</taxon>
        <taxon>Metazoa</taxon>
        <taxon>Ecdysozoa</taxon>
        <taxon>Arthropoda</taxon>
        <taxon>Hexapoda</taxon>
        <taxon>Insecta</taxon>
        <taxon>Pterygota</taxon>
        <taxon>Neoptera</taxon>
        <taxon>Paraneoptera</taxon>
        <taxon>Thysanoptera</taxon>
        <taxon>Terebrantia</taxon>
        <taxon>Thripoidea</taxon>
        <taxon>Thripidae</taxon>
        <taxon>Frankliniella</taxon>
    </lineage>
</organism>
<dbReference type="Pfam" id="PF00047">
    <property type="entry name" value="ig"/>
    <property type="match status" value="1"/>
</dbReference>
<feature type="domain" description="Ig-like" evidence="15">
    <location>
        <begin position="1729"/>
        <end position="1822"/>
    </location>
</feature>
<feature type="domain" description="Ig-like" evidence="15">
    <location>
        <begin position="2125"/>
        <end position="2212"/>
    </location>
</feature>
<keyword evidence="5 13" id="KW-0732">Signal</keyword>
<feature type="domain" description="Nidogen G2 beta-barrel" evidence="16">
    <location>
        <begin position="2533"/>
        <end position="2755"/>
    </location>
</feature>
<dbReference type="SUPFAM" id="SSF82895">
    <property type="entry name" value="TSP-1 type 1 repeat"/>
    <property type="match status" value="4"/>
</dbReference>
<dbReference type="Gene3D" id="3.40.50.410">
    <property type="entry name" value="von Willebrand factor, type A domain"/>
    <property type="match status" value="1"/>
</dbReference>
<evidence type="ECO:0000256" key="6">
    <source>
        <dbReference type="ARBA" id="ARBA00022737"/>
    </source>
</evidence>
<feature type="region of interest" description="Disordered" evidence="12">
    <location>
        <begin position="31"/>
        <end position="57"/>
    </location>
</feature>
<dbReference type="InterPro" id="IPR056475">
    <property type="entry name" value="GBD_Hemicentin/VWA7"/>
</dbReference>
<evidence type="ECO:0000256" key="13">
    <source>
        <dbReference type="SAM" id="SignalP"/>
    </source>
</evidence>
<evidence type="ECO:0000256" key="1">
    <source>
        <dbReference type="ARBA" id="ARBA00004498"/>
    </source>
</evidence>
<feature type="domain" description="Ig-like" evidence="15">
    <location>
        <begin position="1632"/>
        <end position="1720"/>
    </location>
</feature>
<dbReference type="SMART" id="SM00179">
    <property type="entry name" value="EGF_CA"/>
    <property type="match status" value="3"/>
</dbReference>
<dbReference type="Gene3D" id="2.20.100.10">
    <property type="entry name" value="Thrombospondin type-1 (TSP1) repeat"/>
    <property type="match status" value="3"/>
</dbReference>
<dbReference type="SMART" id="SM00406">
    <property type="entry name" value="IGv"/>
    <property type="match status" value="4"/>
</dbReference>
<dbReference type="InterPro" id="IPR003599">
    <property type="entry name" value="Ig_sub"/>
</dbReference>
<evidence type="ECO:0000256" key="7">
    <source>
        <dbReference type="ARBA" id="ARBA00022837"/>
    </source>
</evidence>
<dbReference type="PROSITE" id="PS01186">
    <property type="entry name" value="EGF_2"/>
    <property type="match status" value="1"/>
</dbReference>
<reference evidence="18" key="1">
    <citation type="submission" date="2025-08" db="UniProtKB">
        <authorList>
            <consortium name="RefSeq"/>
        </authorList>
    </citation>
    <scope>IDENTIFICATION</scope>
    <source>
        <tissue evidence="18">Whole organism</tissue>
    </source>
</reference>
<dbReference type="FunFam" id="2.20.100.10:FF:000001">
    <property type="entry name" value="semaphorin-5A isoform X1"/>
    <property type="match status" value="1"/>
</dbReference>
<dbReference type="OrthoDB" id="5985519at2759"/>
<dbReference type="InterPro" id="IPR013783">
    <property type="entry name" value="Ig-like_fold"/>
</dbReference>
<keyword evidence="2" id="KW-0964">Secreted</keyword>
<dbReference type="RefSeq" id="XP_026285905.2">
    <property type="nucleotide sequence ID" value="XM_026430120.2"/>
</dbReference>
<dbReference type="PROSITE" id="PS01187">
    <property type="entry name" value="EGF_CA"/>
    <property type="match status" value="3"/>
</dbReference>
<dbReference type="FunFam" id="2.10.25.10:FF:000005">
    <property type="entry name" value="Fibrillin 2"/>
    <property type="match status" value="1"/>
</dbReference>
<keyword evidence="6" id="KW-0677">Repeat</keyword>
<evidence type="ECO:0000259" key="16">
    <source>
        <dbReference type="PROSITE" id="PS50993"/>
    </source>
</evidence>
<dbReference type="Pfam" id="PF25106">
    <property type="entry name" value="VWA_4"/>
    <property type="match status" value="1"/>
</dbReference>
<feature type="domain" description="Ig-like" evidence="15">
    <location>
        <begin position="705"/>
        <end position="795"/>
    </location>
</feature>
<feature type="domain" description="Ig-like" evidence="15">
    <location>
        <begin position="891"/>
        <end position="979"/>
    </location>
</feature>
<dbReference type="GO" id="GO:0032991">
    <property type="term" value="C:protein-containing complex"/>
    <property type="evidence" value="ECO:0007669"/>
    <property type="project" value="UniProtKB-ARBA"/>
</dbReference>
<feature type="signal peptide" evidence="13">
    <location>
        <begin position="1"/>
        <end position="31"/>
    </location>
</feature>
<feature type="chain" id="PRO_5039400145" evidence="13">
    <location>
        <begin position="32"/>
        <end position="3072"/>
    </location>
</feature>
<keyword evidence="9" id="KW-0325">Glycoprotein</keyword>
<dbReference type="PROSITE" id="PS50026">
    <property type="entry name" value="EGF_3"/>
    <property type="match status" value="1"/>
</dbReference>
<keyword evidence="3" id="KW-0272">Extracellular matrix</keyword>
<dbReference type="InterPro" id="IPR009030">
    <property type="entry name" value="Growth_fac_rcpt_cys_sf"/>
</dbReference>
<dbReference type="InterPro" id="IPR006605">
    <property type="entry name" value="G2_nidogen/fibulin_G2F"/>
</dbReference>
<feature type="domain" description="Ig-like" evidence="15">
    <location>
        <begin position="1826"/>
        <end position="1918"/>
    </location>
</feature>
<dbReference type="PANTHER" id="PTHR45080:SF8">
    <property type="entry name" value="IG-LIKE DOMAIN-CONTAINING PROTEIN"/>
    <property type="match status" value="1"/>
</dbReference>
<dbReference type="InterPro" id="IPR013106">
    <property type="entry name" value="Ig_V-set"/>
</dbReference>
<evidence type="ECO:0000256" key="12">
    <source>
        <dbReference type="SAM" id="MobiDB-lite"/>
    </source>
</evidence>
<dbReference type="InterPro" id="IPR000884">
    <property type="entry name" value="TSP1_rpt"/>
</dbReference>
<comment type="caution">
    <text evidence="11">Lacks conserved residue(s) required for the propagation of feature annotation.</text>
</comment>
<feature type="domain" description="Ig-like" evidence="15">
    <location>
        <begin position="610"/>
        <end position="703"/>
    </location>
</feature>
<dbReference type="InterPro" id="IPR013098">
    <property type="entry name" value="Ig_I-set"/>
</dbReference>
<feature type="domain" description="Ig-like" evidence="15">
    <location>
        <begin position="2221"/>
        <end position="2316"/>
    </location>
</feature>
<dbReference type="FunFam" id="2.60.40.10:FF:000032">
    <property type="entry name" value="palladin isoform X1"/>
    <property type="match status" value="3"/>
</dbReference>
<dbReference type="SUPFAM" id="SSF57184">
    <property type="entry name" value="Growth factor receptor domain"/>
    <property type="match status" value="1"/>
</dbReference>
<dbReference type="CDD" id="cd00198">
    <property type="entry name" value="vWFA"/>
    <property type="match status" value="1"/>
</dbReference>
<evidence type="ECO:0000259" key="15">
    <source>
        <dbReference type="PROSITE" id="PS50835"/>
    </source>
</evidence>
<dbReference type="InterPro" id="IPR036383">
    <property type="entry name" value="TSP1_rpt_sf"/>
</dbReference>
<dbReference type="SUPFAM" id="SSF54511">
    <property type="entry name" value="GFP-like"/>
    <property type="match status" value="1"/>
</dbReference>
<dbReference type="PROSITE" id="PS50092">
    <property type="entry name" value="TSP1"/>
    <property type="match status" value="4"/>
</dbReference>
<dbReference type="InterPro" id="IPR018097">
    <property type="entry name" value="EGF_Ca-bd_CS"/>
</dbReference>
<dbReference type="InterPro" id="IPR036465">
    <property type="entry name" value="vWFA_dom_sf"/>
</dbReference>
<evidence type="ECO:0000256" key="3">
    <source>
        <dbReference type="ARBA" id="ARBA00022530"/>
    </source>
</evidence>
<dbReference type="GeneID" id="113211669"/>
<dbReference type="PROSITE" id="PS50993">
    <property type="entry name" value="NIDOGEN_G2"/>
    <property type="match status" value="1"/>
</dbReference>
<dbReference type="InterPro" id="IPR000742">
    <property type="entry name" value="EGF"/>
</dbReference>
<keyword evidence="10" id="KW-0393">Immunoglobulin domain</keyword>
<dbReference type="KEGG" id="foc:113211669"/>
<feature type="domain" description="Ig-like" evidence="15">
    <location>
        <begin position="520"/>
        <end position="606"/>
    </location>
</feature>
<feature type="domain" description="Ig-like" evidence="15">
    <location>
        <begin position="800"/>
        <end position="886"/>
    </location>
</feature>
<feature type="domain" description="Ig-like" evidence="15">
    <location>
        <begin position="1264"/>
        <end position="1349"/>
    </location>
</feature>
<dbReference type="Pfam" id="PF07474">
    <property type="entry name" value="G2F"/>
    <property type="match status" value="1"/>
</dbReference>
<dbReference type="PROSITE" id="PS00010">
    <property type="entry name" value="ASX_HYDROXYL"/>
    <property type="match status" value="2"/>
</dbReference>
<dbReference type="SUPFAM" id="SSF53300">
    <property type="entry name" value="vWA-like"/>
    <property type="match status" value="1"/>
</dbReference>
<evidence type="ECO:0000256" key="11">
    <source>
        <dbReference type="PROSITE-ProRule" id="PRU00076"/>
    </source>
</evidence>
<dbReference type="InterPro" id="IPR056861">
    <property type="entry name" value="HMCN1-like_VWA"/>
</dbReference>
<evidence type="ECO:0000256" key="8">
    <source>
        <dbReference type="ARBA" id="ARBA00023157"/>
    </source>
</evidence>
<evidence type="ECO:0000256" key="10">
    <source>
        <dbReference type="ARBA" id="ARBA00023319"/>
    </source>
</evidence>
<feature type="domain" description="Ig-like" evidence="15">
    <location>
        <begin position="1080"/>
        <end position="1165"/>
    </location>
</feature>
<dbReference type="Pfam" id="PF23560">
    <property type="entry name" value="GBD_Hemicentin"/>
    <property type="match status" value="1"/>
</dbReference>
<keyword evidence="8" id="KW-1015">Disulfide bond</keyword>
<name>A0A6J1T2P3_FRAOC</name>
<dbReference type="SMART" id="SM00408">
    <property type="entry name" value="IGc2"/>
    <property type="match status" value="18"/>
</dbReference>
<dbReference type="Gene3D" id="2.40.155.10">
    <property type="entry name" value="Green fluorescent protein"/>
    <property type="match status" value="1"/>
</dbReference>
<dbReference type="Pfam" id="PF07645">
    <property type="entry name" value="EGF_CA"/>
    <property type="match status" value="3"/>
</dbReference>
<dbReference type="Pfam" id="PF07679">
    <property type="entry name" value="I-set"/>
    <property type="match status" value="10"/>
</dbReference>
<evidence type="ECO:0000256" key="5">
    <source>
        <dbReference type="ARBA" id="ARBA00022729"/>
    </source>
</evidence>
<feature type="domain" description="Ig-like" evidence="15">
    <location>
        <begin position="2030"/>
        <end position="2121"/>
    </location>
</feature>
<evidence type="ECO:0000259" key="14">
    <source>
        <dbReference type="PROSITE" id="PS50026"/>
    </source>
</evidence>
<feature type="domain" description="EGF-like" evidence="14">
    <location>
        <begin position="2769"/>
        <end position="2810"/>
    </location>
</feature>
<dbReference type="InterPro" id="IPR001881">
    <property type="entry name" value="EGF-like_Ca-bd_dom"/>
</dbReference>
<evidence type="ECO:0000256" key="2">
    <source>
        <dbReference type="ARBA" id="ARBA00022525"/>
    </source>
</evidence>
<feature type="domain" description="Ig-like" evidence="15">
    <location>
        <begin position="1443"/>
        <end position="1533"/>
    </location>
</feature>
<dbReference type="CDD" id="cd00096">
    <property type="entry name" value="Ig"/>
    <property type="match status" value="3"/>
</dbReference>
<dbReference type="Gene3D" id="2.60.40.10">
    <property type="entry name" value="Immunoglobulins"/>
    <property type="match status" value="19"/>
</dbReference>
<dbReference type="Gene3D" id="2.10.25.10">
    <property type="entry name" value="Laminin"/>
    <property type="match status" value="2"/>
</dbReference>
<dbReference type="FunFam" id="2.20.100.10:FF:000007">
    <property type="entry name" value="Thrombospondin 1"/>
    <property type="match status" value="1"/>
</dbReference>
<evidence type="ECO:0000256" key="4">
    <source>
        <dbReference type="ARBA" id="ARBA00022536"/>
    </source>
</evidence>
<keyword evidence="4 11" id="KW-0245">EGF-like domain</keyword>
<dbReference type="GO" id="GO:0005886">
    <property type="term" value="C:plasma membrane"/>
    <property type="evidence" value="ECO:0007669"/>
    <property type="project" value="TreeGrafter"/>
</dbReference>
<dbReference type="InterPro" id="IPR000152">
    <property type="entry name" value="EGF-type_Asp/Asn_hydroxyl_site"/>
</dbReference>
<gene>
    <name evidence="18" type="primary">LOC113211669</name>
</gene>
<dbReference type="SUPFAM" id="SSF48726">
    <property type="entry name" value="Immunoglobulin"/>
    <property type="match status" value="19"/>
</dbReference>
<feature type="domain" description="Ig-like" evidence="15">
    <location>
        <begin position="1356"/>
        <end position="1438"/>
    </location>
</feature>
<feature type="domain" description="Ig-like" evidence="15">
    <location>
        <begin position="1932"/>
        <end position="2025"/>
    </location>
</feature>
<dbReference type="Proteomes" id="UP000504606">
    <property type="component" value="Unplaced"/>
</dbReference>
<proteinExistence type="predicted"/>
<accession>A0A6J1T2P3</accession>
<dbReference type="InterPro" id="IPR049883">
    <property type="entry name" value="NOTCH1_EGF-like"/>
</dbReference>
<dbReference type="PANTHER" id="PTHR45080">
    <property type="entry name" value="CONTACTIN 5"/>
    <property type="match status" value="1"/>
</dbReference>
<keyword evidence="17" id="KW-1185">Reference proteome</keyword>
<dbReference type="SMART" id="SM00409">
    <property type="entry name" value="IG"/>
    <property type="match status" value="19"/>
</dbReference>
<dbReference type="Pfam" id="PF13927">
    <property type="entry name" value="Ig_3"/>
    <property type="match status" value="7"/>
</dbReference>
<feature type="region of interest" description="Disordered" evidence="12">
    <location>
        <begin position="91"/>
        <end position="116"/>
    </location>
</feature>
<dbReference type="InterPro" id="IPR009017">
    <property type="entry name" value="GFP"/>
</dbReference>
<feature type="domain" description="Ig-like" evidence="15">
    <location>
        <begin position="1538"/>
        <end position="1627"/>
    </location>
</feature>
<keyword evidence="7" id="KW-0106">Calcium</keyword>
<dbReference type="GO" id="GO:0007156">
    <property type="term" value="P:homophilic cell adhesion via plasma membrane adhesion molecules"/>
    <property type="evidence" value="ECO:0007669"/>
    <property type="project" value="TreeGrafter"/>
</dbReference>
<comment type="subcellular location">
    <subcellularLocation>
        <location evidence="1">Secreted</location>
        <location evidence="1">Extracellular space</location>
        <location evidence="1">Extracellular matrix</location>
    </subcellularLocation>
</comment>
<dbReference type="InterPro" id="IPR050958">
    <property type="entry name" value="Cell_Adh-Cytoskel_Orgn"/>
</dbReference>
<sequence>MERRGRGCVPRWWCVVTVTAALLALAGSTAASEPGSDAAPPADSAEWESLVGGARPAQDEDDVMLADEAATTDDALWNALVAAPGTASTAAADAGTVTEVSDSSDIPTPAPARAGPRAAASAPASAADAVSLAFVFDSTGSMWRDLEQLKRGAAAILEAMLARPDKPIYDYVFVPFNDPNVGPATVTTSADVFRAQMEAVQVRGGGDCPEPSLEAILQALKRVRPNSYVYVFTDASAKDHFLLPEVLSLVQRKQTQVVFVMTGNCKDSNTPRYQSMENIAVASSGQIYHINKAEVEDVLSFVQQTLDSQKVNLVSVDLPEAAKKEHAVQVDETIREFTVSVSGVNPHISVVNPDGVRIDQPPALQNILDLDNVKVVVVNKPLPGSWTVETSSDSKHAVRLTGISVVDFSYGFSVLETDRLNETYHRPLQDAPNFILVGGTDMGSVWNLTSVDLLDIDGSTLQTIPLSPLGALDGLYRGGQFIPPGGDQLFYLANFGYGKDGSPIKRITPTAISAQSGGLPVIQLQAEPRVWLNDTLTLRCQIDSLIPFSAWFSKNRIPISKKQKYQQTALMTMRIDSLTEEMGGDYVCHASNVQGFSKDVAHVTVSGPPPEVITDTQILVQPNHPAVLDCHVRSRLKFNMTWTRVNTQYSNDAELVDNNARYIILSNSSLVIDPAMPEDTGLFSCTAVNQGGKGESRINLLVSDPLKVTVHPRITKFQRGNSFTITCDANSLPTEFYWEHDGHILERGRMGHVIIEAVGLSLILRVTNAQLTDQGVFRCVAMNSRESVEEDAETYYEEIPSVMIRNSSDMVRAGDNVLLHCVANGIPRPKMRWLWQGLDVKLLSTNSEMLDNGDLMIYDIKPENTGQFDCVAHNTVGEVKDSVNITVGYPPKIVTKPSSTLIEIQSSGSLSCNGSGVPDPVIHWERLDGKLLDSRRVQQDMSSGSLIFSGVEIDDGGVYICVLENQYGQLVLEGEVLVTGIVAPAFDKHESIEQNFTSSVGREIILSCPISEGNPPPLIAWYKDGNLIDADANLGGIYIQMNGSLKLSEANPKHSGNYKCEATNVGGSISRYIFLTVMDPPFLESPDLLNLTEKVGNNVLLPCIAYGTPSPEIQWLQGDNSPIALTERIFRTYEGLVMTEIQLSDAGTYTCKALNPVGSVNRSIYLVVQDPPHIVGESVMELVANVGDVVRLPCDATGEPSPEFIWSHNYDYLTFNDHILPGTNSDGLVITSVNISDGGEYLCSAVNDAGSANKTITITVQEHPSIEIVGPLQVTVTAGQSAKLSCKARGTPQPRIAWTFKGQPFVVEDTEESESGNTILSLTDLQESDSGSYVCTAYNLAGSDSKTVKLFVQVKPSIEPWQEKFKIMEGQELVLDCLMHGNPPPKGTWLKDGVVISSNGTTDNSVQYRISAKLSDAGNYECEAENEIGNSTRALEVTVLAPPRIKAPHNISIVAISGEDVMLDCVEDKFQGFPFPEITWTINGNPINFTQLSSDTDSLGHFYFQRILPSQSGQYVCQVSNEAGNGSRIFNIFVQETPSIQEEFLEKKTLMEGEDLSLPCTSSGIPTPKITWLFNNKSLNFKEDYVDLLMMNDNTLVIISAQANISGVFTCVARNEVGEDMQQTSIEVYVPPSMTGNGIIHKEVNEGDNVILTCPSSDASEIAWSQDGEPINFLANERSDEAHFKLLDGGKTLEIFESRSTDNGTYTCTASNPVGSKTATFFLEVLWAPFFEEFGVGKKNFTVVEGNNITFDCLSNGSPTPKVIWKFNETLPVTEHTSPGVVILPSSRHLLTIPVVRAHHDGIYKCKAINRLGFINKQFALHVIVPPYVDSEKEDNYEVLRGESVTLVCPVSGSPKPVFLWDYPSNFNPHFEWSNKKVEFLNHSQIMVIHDVDFSDGGVFMCNGSNQAGFKLNYFNISITGLQKISSASEAPVILDTSVEEDLNVVKGATLLLQCNVRGQPLPDVQWTHNGHMISSDRTTERFDLDTSSVSQTLSIDFSGAKDSGKYVCHATNTRGTAEKVYRVRFQVAPQIDGRVQYSIEHVNALYGLPFSLHCLSIGEPSPSITWLKDGLPLIKNIDYLIGGGHGEILHFKHSHQQQSGNYTCEAKNSAGSVSKSFILDVLIPPFHPNNTEEIKESVLLHDSLSLQCDFRGNPDPKLLWMKGIEPISSSTSKGLQLSGDNHTLVITSAELNHSGRYSCLGTNEAGSAELMFHVKVLEFPHRNEAITRNFTTFTVKPLRRVMLLCAMMGSPSPSLTWFKDDSLLDGNSLNGSIQISSDGRQLHILSALQYHEGLYKCNAKNDVGSSDAFFQLKMDAKGDWGDWSDWSMCSVSCGFGTQERNRECLTFNCLGEVFETRPCFMSHCPINGGWSNWTEWSGCVQTCGLELQNRTRECNNPEPMYGGFLCEGEVSQSQICDLPPCPVDGKWSLWSDWSKCSVTCGAGLQTRWRQCNNPTPAHGGLECKGVDTDVSSCNDGPCMGAWSEWSDWTPCSATCGPGRRHRRRECASQWSDCIGDNKQYEYCKLRRCPGEGPRKANLHIRGNLNGYDLRDDILIVDLKGDDKIKRGLVSTRLHNVQKREVPLEPIVPLLVSPVSWNVAYEDNDARNGYSLTKGIFNQDSQIQFATGEEVKIKHIGHGVDESGQLKVDIEVIGEVPYVQPQATIVIQPFSENFVKTGLHSLHVASEGGLSADGNYIPYTLNSTVLYQHNNEPMPFLSEKMSTDYIESNYDPNLQEMQYSISTVISQTFDEDKCPEGFKLNAEHKHCEDIDECLSGSKCHSTQLCENLLGSYRCSCPVGFKALAIGSRCLDVNECLQEPPLCSNDCRNIPGSYLCICPPGTFLLEDRHSCSSSPYWDDPDDTYGVSDVNGEENRSEENPLSARKHVIDDDFPYPQEHRQAEEEWSCPQGLVWRNGLCLDQDECLEDPYICGEDETCLNMFKTFKCMHTPCGRGYKRDTITRDCLASCSADLPCPSGATYAERKVFIPVTVAGEGNEPGAELVHLSVSHSLIAQFKKTSHTKYYFGNNKGKVVQLRQDSDKCILHISKKLKAGKIYRVEVRGDTFSDKNFYKI</sequence>